<dbReference type="EMBL" id="JANBPW010001110">
    <property type="protein sequence ID" value="KAJ1946087.1"/>
    <property type="molecule type" value="Genomic_DNA"/>
</dbReference>
<reference evidence="1" key="1">
    <citation type="submission" date="2022-07" db="EMBL/GenBank/DDBJ databases">
        <title>Phylogenomic reconstructions and comparative analyses of Kickxellomycotina fungi.</title>
        <authorList>
            <person name="Reynolds N.K."/>
            <person name="Stajich J.E."/>
            <person name="Barry K."/>
            <person name="Grigoriev I.V."/>
            <person name="Crous P."/>
            <person name="Smith M.E."/>
        </authorList>
    </citation>
    <scope>NUCLEOTIDE SEQUENCE</scope>
    <source>
        <strain evidence="1">NRRL 5244</strain>
    </source>
</reference>
<protein>
    <submittedName>
        <fullName evidence="1">Swi5-like zinc finger protein</fullName>
    </submittedName>
</protein>
<accession>A0ACC1JCE5</accession>
<dbReference type="Proteomes" id="UP001150603">
    <property type="component" value="Unassembled WGS sequence"/>
</dbReference>
<evidence type="ECO:0000313" key="2">
    <source>
        <dbReference type="Proteomes" id="UP001150603"/>
    </source>
</evidence>
<keyword evidence="2" id="KW-1185">Reference proteome</keyword>
<comment type="caution">
    <text evidence="1">The sequence shown here is derived from an EMBL/GenBank/DDBJ whole genome shotgun (WGS) entry which is preliminary data.</text>
</comment>
<proteinExistence type="predicted"/>
<organism evidence="1 2">
    <name type="scientific">Linderina macrospora</name>
    <dbReference type="NCBI Taxonomy" id="4868"/>
    <lineage>
        <taxon>Eukaryota</taxon>
        <taxon>Fungi</taxon>
        <taxon>Fungi incertae sedis</taxon>
        <taxon>Zoopagomycota</taxon>
        <taxon>Kickxellomycotina</taxon>
        <taxon>Kickxellomycetes</taxon>
        <taxon>Kickxellales</taxon>
        <taxon>Kickxellaceae</taxon>
        <taxon>Linderina</taxon>
    </lineage>
</organism>
<evidence type="ECO:0000313" key="1">
    <source>
        <dbReference type="EMBL" id="KAJ1946087.1"/>
    </source>
</evidence>
<sequence>MDGSPTKGKRSRASLLLADDDDNNSSGGEGRRPLLATHGDRNSELKNTIDALRRDLEAQKKRRDELLKKRRDELLKKHDIGIEEARELTDAHIERLHRYNDIKDAGQILFGKLADMKGKMVKDMYAEYSVDLED</sequence>
<name>A0ACC1JCE5_9FUNG</name>
<gene>
    <name evidence="1" type="primary">SWI5</name>
    <name evidence="1" type="ORF">FBU59_002121</name>
</gene>